<comment type="caution">
    <text evidence="3">The sequence shown here is derived from an EMBL/GenBank/DDBJ whole genome shotgun (WGS) entry which is preliminary data.</text>
</comment>
<name>A0A845ANM6_9SPHN</name>
<dbReference type="GO" id="GO:0016740">
    <property type="term" value="F:transferase activity"/>
    <property type="evidence" value="ECO:0007669"/>
    <property type="project" value="UniProtKB-KW"/>
</dbReference>
<reference evidence="3 5" key="1">
    <citation type="submission" date="2019-12" db="EMBL/GenBank/DDBJ databases">
        <title>Genomic-based taxomic classification of the family Erythrobacteraceae.</title>
        <authorList>
            <person name="Xu L."/>
        </authorList>
    </citation>
    <scope>NUCLEOTIDE SEQUENCE [LARGE SCALE GENOMIC DNA]</scope>
    <source>
        <strain evidence="3 5">JCM 16677</strain>
    </source>
</reference>
<feature type="transmembrane region" description="Helical" evidence="2">
    <location>
        <begin position="63"/>
        <end position="86"/>
    </location>
</feature>
<dbReference type="SUPFAM" id="SSF110921">
    <property type="entry name" value="2-isopropylmalate synthase LeuA, allosteric (dimerisation) domain"/>
    <property type="match status" value="1"/>
</dbReference>
<accession>A0A845ANM6</accession>
<feature type="transmembrane region" description="Helical" evidence="2">
    <location>
        <begin position="162"/>
        <end position="180"/>
    </location>
</feature>
<dbReference type="Proteomes" id="UP000446786">
    <property type="component" value="Unassembled WGS sequence"/>
</dbReference>
<keyword evidence="2" id="KW-0812">Transmembrane</keyword>
<dbReference type="EMBL" id="WTYE01000001">
    <property type="protein sequence ID" value="MXP30451.1"/>
    <property type="molecule type" value="Genomic_DNA"/>
</dbReference>
<protein>
    <submittedName>
        <fullName evidence="3">DUF1109 family protein</fullName>
    </submittedName>
</protein>
<sequence length="215" mass="22060">MVMNRANQALIAELTEDLQPVRAMKARDGLMLAGLAGAITVLAVWLVAGLWDGIVTGEASAFFLITNGLLLVLGIAAVTAVVALASPSVGNRQDGPKWALSMIAILPVAGLFAALRLGEGIGAAVDPYAFHCLASGTAASALTFVALTYWLKRGAPVSTETAGLFAGIASGAIGSFAYGLSCPIDGVTHLGLWHVFPIAIAGALGRAILPRIIRW</sequence>
<keyword evidence="5" id="KW-1185">Reference proteome</keyword>
<evidence type="ECO:0000256" key="2">
    <source>
        <dbReference type="SAM" id="Phobius"/>
    </source>
</evidence>
<evidence type="ECO:0000313" key="3">
    <source>
        <dbReference type="EMBL" id="MXP30451.1"/>
    </source>
</evidence>
<feature type="transmembrane region" description="Helical" evidence="2">
    <location>
        <begin position="30"/>
        <end position="51"/>
    </location>
</feature>
<dbReference type="AlphaFoldDB" id="A0A845ANM6"/>
<organism evidence="3 5">
    <name type="scientific">Parerythrobacter jejuensis</name>
    <dbReference type="NCBI Taxonomy" id="795812"/>
    <lineage>
        <taxon>Bacteria</taxon>
        <taxon>Pseudomonadati</taxon>
        <taxon>Pseudomonadota</taxon>
        <taxon>Alphaproteobacteria</taxon>
        <taxon>Sphingomonadales</taxon>
        <taxon>Erythrobacteraceae</taxon>
        <taxon>Parerythrobacter</taxon>
    </lineage>
</organism>
<evidence type="ECO:0000313" key="5">
    <source>
        <dbReference type="Proteomes" id="UP000446786"/>
    </source>
</evidence>
<keyword evidence="2" id="KW-1133">Transmembrane helix</keyword>
<proteinExistence type="predicted"/>
<feature type="transmembrane region" description="Helical" evidence="2">
    <location>
        <begin position="98"/>
        <end position="116"/>
    </location>
</feature>
<gene>
    <name evidence="3" type="ORF">GRI94_01300</name>
    <name evidence="4" type="ORF">GRI94_15390</name>
</gene>
<feature type="transmembrane region" description="Helical" evidence="2">
    <location>
        <begin position="192"/>
        <end position="209"/>
    </location>
</feature>
<dbReference type="OrthoDB" id="7390889at2"/>
<dbReference type="Pfam" id="PF06532">
    <property type="entry name" value="NrsF"/>
    <property type="match status" value="1"/>
</dbReference>
<keyword evidence="2" id="KW-0472">Membrane</keyword>
<evidence type="ECO:0000256" key="1">
    <source>
        <dbReference type="ARBA" id="ARBA00022679"/>
    </source>
</evidence>
<dbReference type="InterPro" id="IPR036230">
    <property type="entry name" value="LeuA_allosteric_dom_sf"/>
</dbReference>
<evidence type="ECO:0000313" key="4">
    <source>
        <dbReference type="EMBL" id="MXP33211.1"/>
    </source>
</evidence>
<keyword evidence="1" id="KW-0808">Transferase</keyword>
<dbReference type="InterPro" id="IPR009495">
    <property type="entry name" value="NrsF"/>
</dbReference>
<dbReference type="EMBL" id="WTYE01000001">
    <property type="protein sequence ID" value="MXP33211.1"/>
    <property type="molecule type" value="Genomic_DNA"/>
</dbReference>
<feature type="transmembrane region" description="Helical" evidence="2">
    <location>
        <begin position="128"/>
        <end position="150"/>
    </location>
</feature>